<dbReference type="InterPro" id="IPR010998">
    <property type="entry name" value="Integrase_recombinase_N"/>
</dbReference>
<keyword evidence="3" id="KW-0238">DNA-binding</keyword>
<dbReference type="Proteomes" id="UP000625780">
    <property type="component" value="Unassembled WGS sequence"/>
</dbReference>
<dbReference type="Pfam" id="PF00589">
    <property type="entry name" value="Phage_integrase"/>
    <property type="match status" value="1"/>
</dbReference>
<evidence type="ECO:0000256" key="1">
    <source>
        <dbReference type="ARBA" id="ARBA00008857"/>
    </source>
</evidence>
<dbReference type="Gene3D" id="1.10.150.130">
    <property type="match status" value="1"/>
</dbReference>
<evidence type="ECO:0000256" key="4">
    <source>
        <dbReference type="ARBA" id="ARBA00023172"/>
    </source>
</evidence>
<name>A0ABQ1R4G6_9FLAO</name>
<dbReference type="Gene3D" id="1.10.443.10">
    <property type="entry name" value="Intergrase catalytic core"/>
    <property type="match status" value="1"/>
</dbReference>
<dbReference type="NCBIfam" id="NF040815">
    <property type="entry name" value="recomb_XerA_Arch"/>
    <property type="match status" value="1"/>
</dbReference>
<evidence type="ECO:0000313" key="7">
    <source>
        <dbReference type="Proteomes" id="UP000625780"/>
    </source>
</evidence>
<dbReference type="InterPro" id="IPR002104">
    <property type="entry name" value="Integrase_catalytic"/>
</dbReference>
<comment type="caution">
    <text evidence="6">The sequence shown here is derived from an EMBL/GenBank/DDBJ whole genome shotgun (WGS) entry which is preliminary data.</text>
</comment>
<accession>A0ABQ1R4G6</accession>
<gene>
    <name evidence="6" type="ORF">GCM10011361_20420</name>
</gene>
<organism evidence="6 7">
    <name type="scientific">Muriicola marianensis</name>
    <dbReference type="NCBI Taxonomy" id="1324801"/>
    <lineage>
        <taxon>Bacteria</taxon>
        <taxon>Pseudomonadati</taxon>
        <taxon>Bacteroidota</taxon>
        <taxon>Flavobacteriia</taxon>
        <taxon>Flavobacteriales</taxon>
        <taxon>Flavobacteriaceae</taxon>
        <taxon>Muriicola</taxon>
    </lineage>
</organism>
<evidence type="ECO:0000259" key="5">
    <source>
        <dbReference type="PROSITE" id="PS51898"/>
    </source>
</evidence>
<dbReference type="EMBL" id="BMFH01000001">
    <property type="protein sequence ID" value="GGD53642.1"/>
    <property type="molecule type" value="Genomic_DNA"/>
</dbReference>
<dbReference type="PANTHER" id="PTHR30349">
    <property type="entry name" value="PHAGE INTEGRASE-RELATED"/>
    <property type="match status" value="1"/>
</dbReference>
<keyword evidence="2" id="KW-0229">DNA integration</keyword>
<reference evidence="7" key="1">
    <citation type="journal article" date="2019" name="Int. J. Syst. Evol. Microbiol.">
        <title>The Global Catalogue of Microorganisms (GCM) 10K type strain sequencing project: providing services to taxonomists for standard genome sequencing and annotation.</title>
        <authorList>
            <consortium name="The Broad Institute Genomics Platform"/>
            <consortium name="The Broad Institute Genome Sequencing Center for Infectious Disease"/>
            <person name="Wu L."/>
            <person name="Ma J."/>
        </authorList>
    </citation>
    <scope>NUCLEOTIDE SEQUENCE [LARGE SCALE GENOMIC DNA]</scope>
    <source>
        <strain evidence="7">CGMCC 1.12606</strain>
    </source>
</reference>
<proteinExistence type="inferred from homology"/>
<evidence type="ECO:0000256" key="2">
    <source>
        <dbReference type="ARBA" id="ARBA00022908"/>
    </source>
</evidence>
<keyword evidence="4" id="KW-0233">DNA recombination</keyword>
<dbReference type="InterPro" id="IPR011010">
    <property type="entry name" value="DNA_brk_join_enz"/>
</dbReference>
<keyword evidence="7" id="KW-1185">Reference proteome</keyword>
<dbReference type="SUPFAM" id="SSF56349">
    <property type="entry name" value="DNA breaking-rejoining enzymes"/>
    <property type="match status" value="1"/>
</dbReference>
<dbReference type="PANTHER" id="PTHR30349:SF41">
    <property type="entry name" value="INTEGRASE_RECOMBINASE PROTEIN MJ0367-RELATED"/>
    <property type="match status" value="1"/>
</dbReference>
<dbReference type="InterPro" id="IPR004107">
    <property type="entry name" value="Integrase_SAM-like_N"/>
</dbReference>
<sequence>MKKPARQTFESLLSTSQADILKQYTRYLEGLRMSPSTVGTYRSFIVFLLLYWKDRPVADLTNPDIQRFIEVVVKRRKYGISTHRQLVSALKHFGDRFLESNIEPELLQRPKRSRILPTILSKEEVIDLLRATYNLKHRTILALLYSCGLRISEVLALRLANIDIDRRQVVILNSKGRKDRYVVLAESTVPLLINYISSYRPRNYLFNGTGQGPYSGTSIRAFLKRSCRRAGIRKRVTPHTLRHSYATHLIENGVNLRIVQELLGHAKPETTMVYTHVAKKDLLAVQSPLDTTLLELRSSDKNLLNQSLSGNLNG</sequence>
<protein>
    <submittedName>
        <fullName evidence="6">Integrase</fullName>
    </submittedName>
</protein>
<dbReference type="Pfam" id="PF13495">
    <property type="entry name" value="Phage_int_SAM_4"/>
    <property type="match status" value="1"/>
</dbReference>
<evidence type="ECO:0000313" key="6">
    <source>
        <dbReference type="EMBL" id="GGD53642.1"/>
    </source>
</evidence>
<dbReference type="InterPro" id="IPR050090">
    <property type="entry name" value="Tyrosine_recombinase_XerCD"/>
</dbReference>
<evidence type="ECO:0000256" key="3">
    <source>
        <dbReference type="ARBA" id="ARBA00023125"/>
    </source>
</evidence>
<comment type="similarity">
    <text evidence="1">Belongs to the 'phage' integrase family.</text>
</comment>
<dbReference type="PROSITE" id="PS51898">
    <property type="entry name" value="TYR_RECOMBINASE"/>
    <property type="match status" value="1"/>
</dbReference>
<dbReference type="RefSeq" id="WP_188370570.1">
    <property type="nucleotide sequence ID" value="NZ_BMFH01000001.1"/>
</dbReference>
<feature type="domain" description="Tyr recombinase" evidence="5">
    <location>
        <begin position="115"/>
        <end position="287"/>
    </location>
</feature>
<dbReference type="InterPro" id="IPR013762">
    <property type="entry name" value="Integrase-like_cat_sf"/>
</dbReference>